<comment type="function">
    <text evidence="9">Catalyzes the transfer of an acyl chain from an acyl-[acyl-carrier-protein] (ACP) to a Kdo(2)-lipid IV(A) to form a Kdo(2)-(acyl)-lipid IV(A).</text>
</comment>
<dbReference type="PANTHER" id="PTHR30606">
    <property type="entry name" value="LIPID A BIOSYNTHESIS LAUROYL ACYLTRANSFERASE"/>
    <property type="match status" value="1"/>
</dbReference>
<comment type="pathway">
    <text evidence="9">Bacterial outer membrane biogenesis; lipopolysaccharide biosynthesis.</text>
</comment>
<dbReference type="PANTHER" id="PTHR30606:SF9">
    <property type="entry name" value="LIPID A BIOSYNTHESIS LAUROYLTRANSFERASE"/>
    <property type="match status" value="1"/>
</dbReference>
<name>A0ABP8V3M2_9GAMM</name>
<comment type="catalytic activity">
    <reaction evidence="9">
        <text>an alpha-Kdo-(2-&gt;4)-alpha-Kdo-(2-&gt;6)-lipid IVA + a fatty acyl-[ACP] = an alpha-Kdo-(2-&gt;4)-alpha-Kdo-(2-&gt;6)-(acyl)-lipid IVA + holo-[ACP]</text>
        <dbReference type="Rhea" id="RHEA:69396"/>
        <dbReference type="Rhea" id="RHEA-COMP:9685"/>
        <dbReference type="Rhea" id="RHEA-COMP:14125"/>
        <dbReference type="ChEBI" id="CHEBI:64479"/>
        <dbReference type="ChEBI" id="CHEBI:138651"/>
        <dbReference type="ChEBI" id="CHEBI:176429"/>
        <dbReference type="ChEBI" id="CHEBI:176430"/>
        <dbReference type="EC" id="2.3.1.241"/>
    </reaction>
</comment>
<proteinExistence type="inferred from homology"/>
<evidence type="ECO:0000256" key="9">
    <source>
        <dbReference type="HAMAP-Rule" id="MF_01942"/>
    </source>
</evidence>
<evidence type="ECO:0000313" key="10">
    <source>
        <dbReference type="EMBL" id="GAA4649994.1"/>
    </source>
</evidence>
<dbReference type="CDD" id="cd07984">
    <property type="entry name" value="LPLAT_LABLAT-like"/>
    <property type="match status" value="1"/>
</dbReference>
<feature type="short sequence motif" description="HXXXXD motif" evidence="9">
    <location>
        <begin position="147"/>
        <end position="152"/>
    </location>
</feature>
<evidence type="ECO:0000256" key="2">
    <source>
        <dbReference type="ARBA" id="ARBA00022519"/>
    </source>
</evidence>
<evidence type="ECO:0000256" key="5">
    <source>
        <dbReference type="ARBA" id="ARBA00022985"/>
    </source>
</evidence>
<evidence type="ECO:0000256" key="7">
    <source>
        <dbReference type="ARBA" id="ARBA00023136"/>
    </source>
</evidence>
<comment type="caution">
    <text evidence="10">The sequence shown here is derived from an EMBL/GenBank/DDBJ whole genome shotgun (WGS) entry which is preliminary data.</text>
</comment>
<gene>
    <name evidence="9" type="primary">lpxL</name>
    <name evidence="10" type="ORF">GCM10023116_22770</name>
</gene>
<dbReference type="InterPro" id="IPR011920">
    <property type="entry name" value="Lipid_A_LpxL_LpxP"/>
</dbReference>
<evidence type="ECO:0000256" key="6">
    <source>
        <dbReference type="ARBA" id="ARBA00022989"/>
    </source>
</evidence>
<keyword evidence="3 9" id="KW-0808">Transferase</keyword>
<dbReference type="PIRSF" id="PIRSF026649">
    <property type="entry name" value="MsbB"/>
    <property type="match status" value="1"/>
</dbReference>
<organism evidence="10 11">
    <name type="scientific">Kistimonas scapharcae</name>
    <dbReference type="NCBI Taxonomy" id="1036133"/>
    <lineage>
        <taxon>Bacteria</taxon>
        <taxon>Pseudomonadati</taxon>
        <taxon>Pseudomonadota</taxon>
        <taxon>Gammaproteobacteria</taxon>
        <taxon>Oceanospirillales</taxon>
        <taxon>Endozoicomonadaceae</taxon>
        <taxon>Kistimonas</taxon>
    </lineage>
</organism>
<accession>A0ABP8V3M2</accession>
<evidence type="ECO:0000256" key="4">
    <source>
        <dbReference type="ARBA" id="ARBA00022692"/>
    </source>
</evidence>
<evidence type="ECO:0000256" key="1">
    <source>
        <dbReference type="ARBA" id="ARBA00022475"/>
    </source>
</evidence>
<protein>
    <recommendedName>
        <fullName evidence="9">Lipid A biosynthesis acyltransferase</fullName>
        <ecNumber evidence="9">2.3.1.241</ecNumber>
    </recommendedName>
    <alternativeName>
        <fullName evidence="9">Kdo(2)-lipid IV(A) acyltransferase</fullName>
    </alternativeName>
</protein>
<dbReference type="GO" id="GO:0016746">
    <property type="term" value="F:acyltransferase activity"/>
    <property type="evidence" value="ECO:0007669"/>
    <property type="project" value="UniProtKB-KW"/>
</dbReference>
<keyword evidence="11" id="KW-1185">Reference proteome</keyword>
<dbReference type="Pfam" id="PF03279">
    <property type="entry name" value="Lip_A_acyltrans"/>
    <property type="match status" value="1"/>
</dbReference>
<comment type="similarity">
    <text evidence="9">Belongs to the LpxL/LpxM/LpxP family.</text>
</comment>
<sequence length="321" mass="37760">MNPTIPDDIPYEERMYTKAYRFQGAFLHPRYWGLWLLISTLWLIGRLPMAWIVKIGRKIGRLLLKIGGSRVKVTRRNLELCFPELSEAERETLLVHNFEAIGVALLEPGVAWFAGSRRIRRISRVEGLENIRRHIDKGQGILFCCMHMSCVEMVCRIAAEYLPFNLMYRVHDNPLYEYISNVRRQSYPYKGRYIPRKQVKDLLHFMSKGEMGIILPDQDMGKKRSLFVPFFGQTAATIPSVSDFARLSNARVIMASYYLDENNQYVLRFSQPLENFPSEDNVADTIRINQLIEERIRQHPEQYLWQHRRFKTRPPGEPSLY</sequence>
<evidence type="ECO:0000256" key="3">
    <source>
        <dbReference type="ARBA" id="ARBA00022679"/>
    </source>
</evidence>
<keyword evidence="2 9" id="KW-0997">Cell inner membrane</keyword>
<dbReference type="EC" id="2.3.1.241" evidence="9"/>
<reference evidence="11" key="1">
    <citation type="journal article" date="2019" name="Int. J. Syst. Evol. Microbiol.">
        <title>The Global Catalogue of Microorganisms (GCM) 10K type strain sequencing project: providing services to taxonomists for standard genome sequencing and annotation.</title>
        <authorList>
            <consortium name="The Broad Institute Genomics Platform"/>
            <consortium name="The Broad Institute Genome Sequencing Center for Infectious Disease"/>
            <person name="Wu L."/>
            <person name="Ma J."/>
        </authorList>
    </citation>
    <scope>NUCLEOTIDE SEQUENCE [LARGE SCALE GENOMIC DNA]</scope>
    <source>
        <strain evidence="11">JCM 17805</strain>
    </source>
</reference>
<dbReference type="InterPro" id="IPR004960">
    <property type="entry name" value="LipA_acyltrans"/>
</dbReference>
<keyword evidence="4 9" id="KW-0812">Transmembrane</keyword>
<comment type="pathway">
    <text evidence="9">Glycolipid biosynthesis; KDO(2)-lipid A biosynthesis; KDO(2)-lipid A from CMP-3-deoxy-D-manno-octulosonate and lipid IV(A): step 3/4.</text>
</comment>
<dbReference type="Proteomes" id="UP001500604">
    <property type="component" value="Unassembled WGS sequence"/>
</dbReference>
<keyword evidence="1 9" id="KW-1003">Cell membrane</keyword>
<keyword evidence="8 9" id="KW-0012">Acyltransferase</keyword>
<dbReference type="EMBL" id="BAABFL010000348">
    <property type="protein sequence ID" value="GAA4649994.1"/>
    <property type="molecule type" value="Genomic_DNA"/>
</dbReference>
<dbReference type="HAMAP" id="MF_01942">
    <property type="entry name" value="Lipid_A_LpxL_LpxP"/>
    <property type="match status" value="1"/>
</dbReference>
<dbReference type="NCBIfam" id="TIGR02207">
    <property type="entry name" value="lipid_A_htrB"/>
    <property type="match status" value="1"/>
</dbReference>
<keyword evidence="5 9" id="KW-0448">Lipopolysaccharide biosynthesis</keyword>
<comment type="subcellular location">
    <subcellularLocation>
        <location evidence="9">Cell inner membrane</location>
        <topology evidence="9">Single-pass membrane protein</topology>
    </subcellularLocation>
</comment>
<feature type="transmembrane region" description="Helical" evidence="9">
    <location>
        <begin position="32"/>
        <end position="53"/>
    </location>
</feature>
<evidence type="ECO:0000313" key="11">
    <source>
        <dbReference type="Proteomes" id="UP001500604"/>
    </source>
</evidence>
<keyword evidence="6 9" id="KW-1133">Transmembrane helix</keyword>
<evidence type="ECO:0000256" key="8">
    <source>
        <dbReference type="ARBA" id="ARBA00023315"/>
    </source>
</evidence>
<keyword evidence="7 9" id="KW-0472">Membrane</keyword>